<dbReference type="EMBL" id="LMWS01000008">
    <property type="protein sequence ID" value="KUN40356.1"/>
    <property type="molecule type" value="Genomic_DNA"/>
</dbReference>
<keyword evidence="3" id="KW-1185">Reference proteome</keyword>
<accession>A0A101R2K9</accession>
<comment type="caution">
    <text evidence="2">The sequence shown here is derived from an EMBL/GenBank/DDBJ whole genome shotgun (WGS) entry which is preliminary data.</text>
</comment>
<protein>
    <submittedName>
        <fullName evidence="2">Uncharacterized protein</fullName>
    </submittedName>
</protein>
<dbReference type="Proteomes" id="UP000053271">
    <property type="component" value="Unassembled WGS sequence"/>
</dbReference>
<proteinExistence type="predicted"/>
<sequence>MCSSTSSSDSGGARAVRGTGCYGVLQAADAAAAVLEIHLFVRVGGNLLVAGADISGVEEAGASRGGSATVRCRMRSSSADPIGAT</sequence>
<evidence type="ECO:0000313" key="3">
    <source>
        <dbReference type="Proteomes" id="UP000053271"/>
    </source>
</evidence>
<feature type="region of interest" description="Disordered" evidence="1">
    <location>
        <begin position="59"/>
        <end position="85"/>
    </location>
</feature>
<evidence type="ECO:0000256" key="1">
    <source>
        <dbReference type="SAM" id="MobiDB-lite"/>
    </source>
</evidence>
<gene>
    <name evidence="2" type="ORF">AQJ30_06745</name>
</gene>
<organism evidence="2 3">
    <name type="scientific">Streptomyces longwoodensis</name>
    <dbReference type="NCBI Taxonomy" id="68231"/>
    <lineage>
        <taxon>Bacteria</taxon>
        <taxon>Bacillati</taxon>
        <taxon>Actinomycetota</taxon>
        <taxon>Actinomycetes</taxon>
        <taxon>Kitasatosporales</taxon>
        <taxon>Streptomycetaceae</taxon>
        <taxon>Streptomyces</taxon>
    </lineage>
</organism>
<reference evidence="2 3" key="1">
    <citation type="submission" date="2015-10" db="EMBL/GenBank/DDBJ databases">
        <title>Draft genome sequence of Streptomyces longwoodensis DSM 41677, type strain for the species Streptomyces longwoodensis.</title>
        <authorList>
            <person name="Ruckert C."/>
            <person name="Winkler A."/>
            <person name="Kalinowski J."/>
            <person name="Kampfer P."/>
            <person name="Glaeser S."/>
        </authorList>
    </citation>
    <scope>NUCLEOTIDE SEQUENCE [LARGE SCALE GENOMIC DNA]</scope>
    <source>
        <strain evidence="2 3">DSM 41677</strain>
    </source>
</reference>
<name>A0A101R2K9_9ACTN</name>
<dbReference type="AlphaFoldDB" id="A0A101R2K9"/>
<evidence type="ECO:0000313" key="2">
    <source>
        <dbReference type="EMBL" id="KUN40356.1"/>
    </source>
</evidence>